<name>A0A132C1E2_9RHOB</name>
<evidence type="ECO:0000313" key="2">
    <source>
        <dbReference type="EMBL" id="KUP94373.1"/>
    </source>
</evidence>
<dbReference type="EMBL" id="LPUY01000017">
    <property type="protein sequence ID" value="KUP94373.1"/>
    <property type="molecule type" value="Genomic_DNA"/>
</dbReference>
<dbReference type="SUPFAM" id="SSF53300">
    <property type="entry name" value="vWA-like"/>
    <property type="match status" value="1"/>
</dbReference>
<gene>
    <name evidence="2" type="ORF">TRIHO_06920</name>
</gene>
<dbReference type="InterPro" id="IPR036465">
    <property type="entry name" value="vWFA_dom_sf"/>
</dbReference>
<evidence type="ECO:0000313" key="3">
    <source>
        <dbReference type="Proteomes" id="UP000068382"/>
    </source>
</evidence>
<accession>A0A132C1E2</accession>
<dbReference type="PATRIC" id="fig|1768241.3.peg.711"/>
<evidence type="ECO:0000259" key="1">
    <source>
        <dbReference type="PROSITE" id="PS50234"/>
    </source>
</evidence>
<keyword evidence="3" id="KW-1185">Reference proteome</keyword>
<protein>
    <submittedName>
        <fullName evidence="2">von Willebrand factor type A domain protein</fullName>
    </submittedName>
</protein>
<dbReference type="CDD" id="cd00198">
    <property type="entry name" value="vWFA"/>
    <property type="match status" value="1"/>
</dbReference>
<proteinExistence type="predicted"/>
<comment type="caution">
    <text evidence="2">The sequence shown here is derived from an EMBL/GenBank/DDBJ whole genome shotgun (WGS) entry which is preliminary data.</text>
</comment>
<dbReference type="AlphaFoldDB" id="A0A132C1E2"/>
<dbReference type="InterPro" id="IPR002035">
    <property type="entry name" value="VWF_A"/>
</dbReference>
<dbReference type="Pfam" id="PF06707">
    <property type="entry name" value="DUF1194"/>
    <property type="match status" value="1"/>
</dbReference>
<organism evidence="2 3">
    <name type="scientific">Tritonibacter horizontis</name>
    <dbReference type="NCBI Taxonomy" id="1768241"/>
    <lineage>
        <taxon>Bacteria</taxon>
        <taxon>Pseudomonadati</taxon>
        <taxon>Pseudomonadota</taxon>
        <taxon>Alphaproteobacteria</taxon>
        <taxon>Rhodobacterales</taxon>
        <taxon>Paracoccaceae</taxon>
        <taxon>Tritonibacter</taxon>
    </lineage>
</organism>
<feature type="domain" description="VWFA" evidence="1">
    <location>
        <begin position="53"/>
        <end position="242"/>
    </location>
</feature>
<dbReference type="PROSITE" id="PS50234">
    <property type="entry name" value="VWFA"/>
    <property type="match status" value="1"/>
</dbReference>
<dbReference type="Gene3D" id="3.40.50.410">
    <property type="entry name" value="von Willebrand factor, type A domain"/>
    <property type="match status" value="1"/>
</dbReference>
<dbReference type="Proteomes" id="UP000068382">
    <property type="component" value="Unassembled WGS sequence"/>
</dbReference>
<dbReference type="InterPro" id="IPR010607">
    <property type="entry name" value="DUF1194"/>
</dbReference>
<reference evidence="2 3" key="1">
    <citation type="submission" date="2015-12" db="EMBL/GenBank/DDBJ databases">
        <title>Genome sequence of the marine Rhodobacteraceae strain O3.65, Candidatus Tritonibacter horizontis.</title>
        <authorList>
            <person name="Poehlein A."/>
            <person name="Giebel H.A."/>
            <person name="Voget S."/>
            <person name="Brinkhoff T."/>
        </authorList>
    </citation>
    <scope>NUCLEOTIDE SEQUENCE [LARGE SCALE GENOMIC DNA]</scope>
    <source>
        <strain evidence="2 3">O3.65</strain>
    </source>
</reference>
<sequence>MRRGFDLARTRSAPHCCDMRQMPRLPPALVRILCAGLLAAMLPAGHARGCDLALVLAVDVSGSVDPQEYRLQMDGLAAALSDPLISEALVQAEAQLALVQWSGKSRQALSLPWTGITDFAALAAFAQRVGAAERHWRNYSTSIGEVLRFVLPLFDQVPACRRRVIDLSGDGPSNEGAAPEAVKSALATAGVTVNAIAIEASEDGLAAYFFDHVIHGPGAFVVSARSFADYPDQIHKKLLREVVKQTATHMSEPEAKSPVVDSD</sequence>